<protein>
    <submittedName>
        <fullName evidence="1">Uncharacterized protein</fullName>
    </submittedName>
</protein>
<accession>A0ACB8ZFX8</accession>
<dbReference type="Proteomes" id="UP001056120">
    <property type="component" value="Linkage Group LG26"/>
</dbReference>
<keyword evidence="2" id="KW-1185">Reference proteome</keyword>
<evidence type="ECO:0000313" key="1">
    <source>
        <dbReference type="EMBL" id="KAI3695020.1"/>
    </source>
</evidence>
<reference evidence="2" key="1">
    <citation type="journal article" date="2022" name="Mol. Ecol. Resour.">
        <title>The genomes of chicory, endive, great burdock and yacon provide insights into Asteraceae palaeo-polyploidization history and plant inulin production.</title>
        <authorList>
            <person name="Fan W."/>
            <person name="Wang S."/>
            <person name="Wang H."/>
            <person name="Wang A."/>
            <person name="Jiang F."/>
            <person name="Liu H."/>
            <person name="Zhao H."/>
            <person name="Xu D."/>
            <person name="Zhang Y."/>
        </authorList>
    </citation>
    <scope>NUCLEOTIDE SEQUENCE [LARGE SCALE GENOMIC DNA]</scope>
    <source>
        <strain evidence="2">cv. Yunnan</strain>
    </source>
</reference>
<proteinExistence type="predicted"/>
<sequence length="946" mass="102833">MNRSERNDGVAKMTGGAIEQQYATAKISVWWDIENCQVPKGCEPHSIAQNISSALVDMNYCGPVTISAYGDTTGITASVQQGLNSTGIALNHVPAGVKDASDKKILVDMLFWAVDNPAPGNYLLISGDRDFSNALHQLRMRKYNILLAQPQKASVSLVAAAKSVWLWTSLLAGGPPLTNSELADNANGNPPVSAPVSEPIQKPDNAYENPPNPVLQKSPRTTDSKPKGKSIKKNFSRSVLSSPPVVSMENQINSNSHQPGYRHHPSHIPNISSSGSNSSHIPVAPDYSWNDGNNMSTYQGYHHNHPQSVKPQGCVPETSAPARRDFFPPHINPHYMQPPRPDFVPGVSKRNVSDSSRGGQLKQSSAAPPNHAYTNSPQKGHGLPNKPQFQKETPNIYPSSVTNPDYSWNNGNNTSTYTSHIPNISSSGSNSSHIPVAPDYSWNDGNNMSTYQGYHHNYPESVKPQGCLPETSAPAPIDIFPPQIHPHYMPPPVPDFVPDVSKLNISDISGIGHNPIMTKPHSGGQLKQNYVDSPNHAYTNSPQKGHGTTKKSQFHKETLNVYPPSVTNPDYSWNNGNNMSTYTSHIPNISSSGSNSSHILVAPDYSWNNGNNMSTYQGHHHNHPESVMPQGCLPETSAPAPIDFFPPHIHPHYVQPPMPDFVPDVSKLNVSDSSGTEHNPVMTKPHSGGQLKQNSVDSPNHAYTNGPQKGDGMPNKSQFHKETLNKYPPSVTIPDGQSSSSSASDTTTNDCGVLETSGCSKPSENVQGDQGDVMVVLRALSTLKCEKIMPTEANIVSCIRYGKRNQNNIDVKEALKSALNEQLVVKQILGSLPFFVGKNDKLWKCVNPKGNDIKDHSKAVWDNLQKFLSTSAGRSAITASQCSYEAATILKKSCLKKTTLGDILQILNLATTGKKWIIHHHPSGWQPVSISLPETTSEPDLKPTTT</sequence>
<reference evidence="1 2" key="2">
    <citation type="journal article" date="2022" name="Mol. Ecol. Resour.">
        <title>The genomes of chicory, endive, great burdock and yacon provide insights into Asteraceae paleo-polyploidization history and plant inulin production.</title>
        <authorList>
            <person name="Fan W."/>
            <person name="Wang S."/>
            <person name="Wang H."/>
            <person name="Wang A."/>
            <person name="Jiang F."/>
            <person name="Liu H."/>
            <person name="Zhao H."/>
            <person name="Xu D."/>
            <person name="Zhang Y."/>
        </authorList>
    </citation>
    <scope>NUCLEOTIDE SEQUENCE [LARGE SCALE GENOMIC DNA]</scope>
    <source>
        <strain evidence="2">cv. Yunnan</strain>
        <tissue evidence="1">Leaves</tissue>
    </source>
</reference>
<dbReference type="EMBL" id="CM042043">
    <property type="protein sequence ID" value="KAI3695020.1"/>
    <property type="molecule type" value="Genomic_DNA"/>
</dbReference>
<name>A0ACB8ZFX8_9ASTR</name>
<evidence type="ECO:0000313" key="2">
    <source>
        <dbReference type="Proteomes" id="UP001056120"/>
    </source>
</evidence>
<gene>
    <name evidence="1" type="ORF">L1987_78008</name>
</gene>
<comment type="caution">
    <text evidence="1">The sequence shown here is derived from an EMBL/GenBank/DDBJ whole genome shotgun (WGS) entry which is preliminary data.</text>
</comment>
<organism evidence="1 2">
    <name type="scientific">Smallanthus sonchifolius</name>
    <dbReference type="NCBI Taxonomy" id="185202"/>
    <lineage>
        <taxon>Eukaryota</taxon>
        <taxon>Viridiplantae</taxon>
        <taxon>Streptophyta</taxon>
        <taxon>Embryophyta</taxon>
        <taxon>Tracheophyta</taxon>
        <taxon>Spermatophyta</taxon>
        <taxon>Magnoliopsida</taxon>
        <taxon>eudicotyledons</taxon>
        <taxon>Gunneridae</taxon>
        <taxon>Pentapetalae</taxon>
        <taxon>asterids</taxon>
        <taxon>campanulids</taxon>
        <taxon>Asterales</taxon>
        <taxon>Asteraceae</taxon>
        <taxon>Asteroideae</taxon>
        <taxon>Heliantheae alliance</taxon>
        <taxon>Millerieae</taxon>
        <taxon>Smallanthus</taxon>
    </lineage>
</organism>